<dbReference type="Proteomes" id="UP000214610">
    <property type="component" value="Unassembled WGS sequence"/>
</dbReference>
<gene>
    <name evidence="13" type="ORF">ADH67_03710</name>
</gene>
<proteinExistence type="predicted"/>
<evidence type="ECO:0000256" key="4">
    <source>
        <dbReference type="ARBA" id="ARBA00022452"/>
    </source>
</evidence>
<comment type="subcellular location">
    <subcellularLocation>
        <location evidence="1">Cell outer membrane</location>
        <topology evidence="1">Multi-pass membrane protein</topology>
    </subcellularLocation>
</comment>
<evidence type="ECO:0000256" key="10">
    <source>
        <dbReference type="ARBA" id="ARBA00023237"/>
    </source>
</evidence>
<dbReference type="AlphaFoldDB" id="A0A227KPD1"/>
<keyword evidence="6 11" id="KW-0732">Signal</keyword>
<dbReference type="InterPro" id="IPR050298">
    <property type="entry name" value="Gram-neg_bact_OMP"/>
</dbReference>
<keyword evidence="5" id="KW-0812">Transmembrane</keyword>
<keyword evidence="14" id="KW-1185">Reference proteome</keyword>
<keyword evidence="9" id="KW-0472">Membrane</keyword>
<feature type="chain" id="PRO_5011240409" evidence="11">
    <location>
        <begin position="23"/>
        <end position="366"/>
    </location>
</feature>
<dbReference type="InterPro" id="IPR033900">
    <property type="entry name" value="Gram_neg_porin_domain"/>
</dbReference>
<evidence type="ECO:0000256" key="2">
    <source>
        <dbReference type="ARBA" id="ARBA00011233"/>
    </source>
</evidence>
<evidence type="ECO:0000259" key="12">
    <source>
        <dbReference type="Pfam" id="PF13609"/>
    </source>
</evidence>
<comment type="caution">
    <text evidence="13">The sequence shown here is derived from an EMBL/GenBank/DDBJ whole genome shotgun (WGS) entry which is preliminary data.</text>
</comment>
<dbReference type="Pfam" id="PF13609">
    <property type="entry name" value="Porin_4"/>
    <property type="match status" value="1"/>
</dbReference>
<dbReference type="GO" id="GO:0009279">
    <property type="term" value="C:cell outer membrane"/>
    <property type="evidence" value="ECO:0007669"/>
    <property type="project" value="UniProtKB-SubCell"/>
</dbReference>
<dbReference type="RefSeq" id="WP_066594760.1">
    <property type="nucleotide sequence ID" value="NZ_CAJTBZ010000014.1"/>
</dbReference>
<keyword evidence="8" id="KW-0626">Porin</keyword>
<dbReference type="InterPro" id="IPR023614">
    <property type="entry name" value="Porin_dom_sf"/>
</dbReference>
<keyword evidence="10" id="KW-0998">Cell outer membrane</keyword>
<name>A0A227KPD1_9BURK</name>
<evidence type="ECO:0000256" key="11">
    <source>
        <dbReference type="SAM" id="SignalP"/>
    </source>
</evidence>
<evidence type="ECO:0000256" key="6">
    <source>
        <dbReference type="ARBA" id="ARBA00022729"/>
    </source>
</evidence>
<keyword evidence="7" id="KW-0406">Ion transport</keyword>
<dbReference type="PANTHER" id="PTHR34501:SF9">
    <property type="entry name" value="MAJOR OUTER MEMBRANE PROTEIN P.IA"/>
    <property type="match status" value="1"/>
</dbReference>
<evidence type="ECO:0000256" key="8">
    <source>
        <dbReference type="ARBA" id="ARBA00023114"/>
    </source>
</evidence>
<evidence type="ECO:0000256" key="7">
    <source>
        <dbReference type="ARBA" id="ARBA00023065"/>
    </source>
</evidence>
<dbReference type="PANTHER" id="PTHR34501">
    <property type="entry name" value="PROTEIN YDDL-RELATED"/>
    <property type="match status" value="1"/>
</dbReference>
<evidence type="ECO:0000256" key="9">
    <source>
        <dbReference type="ARBA" id="ARBA00023136"/>
    </source>
</evidence>
<organism evidence="13 14">
    <name type="scientific">Turicimonas muris</name>
    <dbReference type="NCBI Taxonomy" id="1796652"/>
    <lineage>
        <taxon>Bacteria</taxon>
        <taxon>Pseudomonadati</taxon>
        <taxon>Pseudomonadota</taxon>
        <taxon>Betaproteobacteria</taxon>
        <taxon>Burkholderiales</taxon>
        <taxon>Sutterellaceae</taxon>
        <taxon>Turicimonas</taxon>
    </lineage>
</organism>
<dbReference type="GO" id="GO:0015288">
    <property type="term" value="F:porin activity"/>
    <property type="evidence" value="ECO:0007669"/>
    <property type="project" value="UniProtKB-KW"/>
</dbReference>
<keyword evidence="3" id="KW-0813">Transport</keyword>
<evidence type="ECO:0000256" key="5">
    <source>
        <dbReference type="ARBA" id="ARBA00022692"/>
    </source>
</evidence>
<evidence type="ECO:0000256" key="1">
    <source>
        <dbReference type="ARBA" id="ARBA00004571"/>
    </source>
</evidence>
<protein>
    <submittedName>
        <fullName evidence="13">Porin</fullName>
    </submittedName>
</protein>
<dbReference type="GO" id="GO:0046930">
    <property type="term" value="C:pore complex"/>
    <property type="evidence" value="ECO:0007669"/>
    <property type="project" value="UniProtKB-KW"/>
</dbReference>
<evidence type="ECO:0000256" key="3">
    <source>
        <dbReference type="ARBA" id="ARBA00022448"/>
    </source>
</evidence>
<accession>A0A227KPD1</accession>
<reference evidence="14" key="1">
    <citation type="submission" date="2017-05" db="EMBL/GenBank/DDBJ databases">
        <title>Improved OligoMM genomes.</title>
        <authorList>
            <person name="Garzetti D."/>
        </authorList>
    </citation>
    <scope>NUCLEOTIDE SEQUENCE [LARGE SCALE GENOMIC DNA]</scope>
    <source>
        <strain evidence="14">YL45</strain>
    </source>
</reference>
<dbReference type="CDD" id="cd00342">
    <property type="entry name" value="gram_neg_porins"/>
    <property type="match status" value="1"/>
</dbReference>
<comment type="subunit">
    <text evidence="2">Homotrimer.</text>
</comment>
<evidence type="ECO:0000313" key="13">
    <source>
        <dbReference type="EMBL" id="OXE50124.1"/>
    </source>
</evidence>
<sequence>MTKAKLITKMLGLMLLPTCLYASEVEVYGVIDTGIAVSRVDGQTRVYQETGFMRPSRFGFKGREDLGNGRAVSFILEQGFESNNGAASQGDKYAFGREANLNYENDFGKFGLGRIGNFMSGMGSWDPWGPNSGPFATGWGIAASGSTMSDYLRMNNTFAWKSPKLNGWQLMAQYSLDVLGTEAATFADNTRYLSGGMAYMEKGLNFLVLAGWRMNPTVGGKGYEDGQTYGVAVNKQFSGFKPYFAFQYAKNSLSVGKKPLAVFKAVEATGANTKGIDGFAVVTGSDISLFGGTFKLAVQYFHGRNKGAENRDKLRRLIFSVGQEYLLSKRTALYGGVNWGKSTKKVFNSEDNVCAMEFFSGIKHSF</sequence>
<dbReference type="GeneID" id="78362476"/>
<dbReference type="EMBL" id="NHMP01000002">
    <property type="protein sequence ID" value="OXE50124.1"/>
    <property type="molecule type" value="Genomic_DNA"/>
</dbReference>
<dbReference type="SUPFAM" id="SSF56935">
    <property type="entry name" value="Porins"/>
    <property type="match status" value="1"/>
</dbReference>
<dbReference type="GO" id="GO:0006811">
    <property type="term" value="P:monoatomic ion transport"/>
    <property type="evidence" value="ECO:0007669"/>
    <property type="project" value="UniProtKB-KW"/>
</dbReference>
<dbReference type="Gene3D" id="2.40.160.10">
    <property type="entry name" value="Porin"/>
    <property type="match status" value="1"/>
</dbReference>
<feature type="domain" description="Porin" evidence="12">
    <location>
        <begin position="23"/>
        <end position="342"/>
    </location>
</feature>
<feature type="signal peptide" evidence="11">
    <location>
        <begin position="1"/>
        <end position="22"/>
    </location>
</feature>
<keyword evidence="4" id="KW-1134">Transmembrane beta strand</keyword>
<evidence type="ECO:0000313" key="14">
    <source>
        <dbReference type="Proteomes" id="UP000214610"/>
    </source>
</evidence>